<evidence type="ECO:0000259" key="2">
    <source>
        <dbReference type="Pfam" id="PF13843"/>
    </source>
</evidence>
<accession>A0A9P0JKP3</accession>
<dbReference type="EMBL" id="CAKOFQ010006655">
    <property type="protein sequence ID" value="CAH1954633.1"/>
    <property type="molecule type" value="Genomic_DNA"/>
</dbReference>
<organism evidence="3 4">
    <name type="scientific">Acanthoscelides obtectus</name>
    <name type="common">Bean weevil</name>
    <name type="synonym">Bruchus obtectus</name>
    <dbReference type="NCBI Taxonomy" id="200917"/>
    <lineage>
        <taxon>Eukaryota</taxon>
        <taxon>Metazoa</taxon>
        <taxon>Ecdysozoa</taxon>
        <taxon>Arthropoda</taxon>
        <taxon>Hexapoda</taxon>
        <taxon>Insecta</taxon>
        <taxon>Pterygota</taxon>
        <taxon>Neoptera</taxon>
        <taxon>Endopterygota</taxon>
        <taxon>Coleoptera</taxon>
        <taxon>Polyphaga</taxon>
        <taxon>Cucujiformia</taxon>
        <taxon>Chrysomeloidea</taxon>
        <taxon>Chrysomelidae</taxon>
        <taxon>Bruchinae</taxon>
        <taxon>Bruchini</taxon>
        <taxon>Acanthoscelides</taxon>
    </lineage>
</organism>
<dbReference type="AlphaFoldDB" id="A0A9P0JKP3"/>
<sequence length="287" mass="33154">MAGKEVFTLRELENMSSDDLYALFENIPSAGESDEQSNDQPDQPVRVDNSENIAGDEAFSDEKDNIPLSILRERELGKRTTRTKSTAFCVTNIKQFTEETGPKIPNDLEKPVDFFYTCFPELLIDKIVFETNSSFTPTSAKEIEIFIAMNILMEIKRLPSYVDYWSSREELRDHYISSAMSRDRFAWHLGNVHLADNSVMPGRDSPNYDKLYKVRPLLETLSETFRSSYGPSKRPSIDKSMIRFKGRSFLKQFLPLEPIKRGYKVWVRSDENGYVCQFQIYVGKTNN</sequence>
<dbReference type="OrthoDB" id="6781365at2759"/>
<keyword evidence="4" id="KW-1185">Reference proteome</keyword>
<dbReference type="Proteomes" id="UP001152888">
    <property type="component" value="Unassembled WGS sequence"/>
</dbReference>
<reference evidence="3" key="1">
    <citation type="submission" date="2022-03" db="EMBL/GenBank/DDBJ databases">
        <authorList>
            <person name="Sayadi A."/>
        </authorList>
    </citation>
    <scope>NUCLEOTIDE SEQUENCE</scope>
</reference>
<proteinExistence type="predicted"/>
<evidence type="ECO:0000256" key="1">
    <source>
        <dbReference type="SAM" id="MobiDB-lite"/>
    </source>
</evidence>
<comment type="caution">
    <text evidence="3">The sequence shown here is derived from an EMBL/GenBank/DDBJ whole genome shotgun (WGS) entry which is preliminary data.</text>
</comment>
<dbReference type="InterPro" id="IPR029526">
    <property type="entry name" value="PGBD"/>
</dbReference>
<evidence type="ECO:0000313" key="3">
    <source>
        <dbReference type="EMBL" id="CAH1954633.1"/>
    </source>
</evidence>
<dbReference type="PANTHER" id="PTHR46599">
    <property type="entry name" value="PIGGYBAC TRANSPOSABLE ELEMENT-DERIVED PROTEIN 4"/>
    <property type="match status" value="1"/>
</dbReference>
<protein>
    <recommendedName>
        <fullName evidence="2">PiggyBac transposable element-derived protein domain-containing protein</fullName>
    </recommendedName>
</protein>
<evidence type="ECO:0000313" key="4">
    <source>
        <dbReference type="Proteomes" id="UP001152888"/>
    </source>
</evidence>
<feature type="domain" description="PiggyBac transposable element-derived protein" evidence="2">
    <location>
        <begin position="111"/>
        <end position="286"/>
    </location>
</feature>
<name>A0A9P0JKP3_ACAOB</name>
<feature type="region of interest" description="Disordered" evidence="1">
    <location>
        <begin position="24"/>
        <end position="58"/>
    </location>
</feature>
<dbReference type="PANTHER" id="PTHR46599:SF3">
    <property type="entry name" value="PIGGYBAC TRANSPOSABLE ELEMENT-DERIVED PROTEIN 4"/>
    <property type="match status" value="1"/>
</dbReference>
<dbReference type="Pfam" id="PF13843">
    <property type="entry name" value="DDE_Tnp_1_7"/>
    <property type="match status" value="1"/>
</dbReference>
<gene>
    <name evidence="3" type="ORF">ACAOBT_LOCUS660</name>
</gene>